<feature type="domain" description="PPM-type phosphatase" evidence="11">
    <location>
        <begin position="1"/>
        <end position="188"/>
    </location>
</feature>
<evidence type="ECO:0000256" key="6">
    <source>
        <dbReference type="ARBA" id="ARBA00022842"/>
    </source>
</evidence>
<sequence>EIGTNTLFVGVCDGHGGYDASSFIEEHLFEKIISYIVENSRNINEDVIREAITVIESKFMHLVENFVLLKPLIVVIGVCCLLGVIWRGTLYMANLGDSRVVLGRHKCSRIIAKQLIVKHDASISKSIGDEYLKDSIFALNAAYPWLYLPQPITQPTVTTKPSLSLRVLDSNDKFLMFAYDGFWEHLSN</sequence>
<dbReference type="SMART" id="SM00332">
    <property type="entry name" value="PP2Cc"/>
    <property type="match status" value="1"/>
</dbReference>
<evidence type="ECO:0000313" key="12">
    <source>
        <dbReference type="EMBL" id="KYP70608.1"/>
    </source>
</evidence>
<dbReference type="GO" id="GO:0046872">
    <property type="term" value="F:metal ion binding"/>
    <property type="evidence" value="ECO:0007669"/>
    <property type="project" value="UniProtKB-KW"/>
</dbReference>
<dbReference type="PROSITE" id="PS01032">
    <property type="entry name" value="PPM_1"/>
    <property type="match status" value="1"/>
</dbReference>
<reference evidence="12 13" key="1">
    <citation type="journal article" date="2012" name="Nat. Biotechnol.">
        <title>Draft genome sequence of pigeonpea (Cajanus cajan), an orphan legume crop of resource-poor farmers.</title>
        <authorList>
            <person name="Varshney R.K."/>
            <person name="Chen W."/>
            <person name="Li Y."/>
            <person name="Bharti A.K."/>
            <person name="Saxena R.K."/>
            <person name="Schlueter J.A."/>
            <person name="Donoghue M.T."/>
            <person name="Azam S."/>
            <person name="Fan G."/>
            <person name="Whaley A.M."/>
            <person name="Farmer A.D."/>
            <person name="Sheridan J."/>
            <person name="Iwata A."/>
            <person name="Tuteja R."/>
            <person name="Penmetsa R.V."/>
            <person name="Wu W."/>
            <person name="Upadhyaya H.D."/>
            <person name="Yang S.P."/>
            <person name="Shah T."/>
            <person name="Saxena K.B."/>
            <person name="Michael T."/>
            <person name="McCombie W.R."/>
            <person name="Yang B."/>
            <person name="Zhang G."/>
            <person name="Yang H."/>
            <person name="Wang J."/>
            <person name="Spillane C."/>
            <person name="Cook D.R."/>
            <person name="May G.D."/>
            <person name="Xu X."/>
            <person name="Jackson S.A."/>
        </authorList>
    </citation>
    <scope>NUCLEOTIDE SEQUENCE [LARGE SCALE GENOMIC DNA]</scope>
    <source>
        <strain evidence="13">cv. Asha</strain>
    </source>
</reference>
<keyword evidence="10" id="KW-1133">Transmembrane helix</keyword>
<gene>
    <name evidence="12" type="ORF">KK1_009829</name>
</gene>
<name>A0A151TUC9_CAJCA</name>
<dbReference type="AlphaFoldDB" id="A0A151TUC9"/>
<dbReference type="InterPro" id="IPR000222">
    <property type="entry name" value="PP2C_BS"/>
</dbReference>
<evidence type="ECO:0000256" key="7">
    <source>
        <dbReference type="ARBA" id="ARBA00022912"/>
    </source>
</evidence>
<evidence type="ECO:0000256" key="4">
    <source>
        <dbReference type="ARBA" id="ARBA00022723"/>
    </source>
</evidence>
<evidence type="ECO:0000256" key="9">
    <source>
        <dbReference type="RuleBase" id="RU003465"/>
    </source>
</evidence>
<comment type="cofactor">
    <cofactor evidence="1">
        <name>Mn(2+)</name>
        <dbReference type="ChEBI" id="CHEBI:29035"/>
    </cofactor>
</comment>
<dbReference type="SUPFAM" id="SSF81606">
    <property type="entry name" value="PP2C-like"/>
    <property type="match status" value="1"/>
</dbReference>
<comment type="similarity">
    <text evidence="9">Belongs to the PP2C family.</text>
</comment>
<feature type="transmembrane region" description="Helical" evidence="10">
    <location>
        <begin position="66"/>
        <end position="86"/>
    </location>
</feature>
<keyword evidence="10" id="KW-0472">Membrane</keyword>
<dbReference type="Proteomes" id="UP000075243">
    <property type="component" value="Chromosome 3"/>
</dbReference>
<dbReference type="PROSITE" id="PS51746">
    <property type="entry name" value="PPM_2"/>
    <property type="match status" value="1"/>
</dbReference>
<organism evidence="12 13">
    <name type="scientific">Cajanus cajan</name>
    <name type="common">Pigeon pea</name>
    <name type="synonym">Cajanus indicus</name>
    <dbReference type="NCBI Taxonomy" id="3821"/>
    <lineage>
        <taxon>Eukaryota</taxon>
        <taxon>Viridiplantae</taxon>
        <taxon>Streptophyta</taxon>
        <taxon>Embryophyta</taxon>
        <taxon>Tracheophyta</taxon>
        <taxon>Spermatophyta</taxon>
        <taxon>Magnoliopsida</taxon>
        <taxon>eudicotyledons</taxon>
        <taxon>Gunneridae</taxon>
        <taxon>Pentapetalae</taxon>
        <taxon>rosids</taxon>
        <taxon>fabids</taxon>
        <taxon>Fabales</taxon>
        <taxon>Fabaceae</taxon>
        <taxon>Papilionoideae</taxon>
        <taxon>50 kb inversion clade</taxon>
        <taxon>NPAAA clade</taxon>
        <taxon>indigoferoid/millettioid clade</taxon>
        <taxon>Phaseoleae</taxon>
        <taxon>Cajanus</taxon>
    </lineage>
</organism>
<dbReference type="STRING" id="3821.A0A151TUC9"/>
<protein>
    <recommendedName>
        <fullName evidence="3">protein-serine/threonine phosphatase</fullName>
        <ecNumber evidence="3">3.1.3.16</ecNumber>
    </recommendedName>
</protein>
<keyword evidence="7 9" id="KW-0904">Protein phosphatase</keyword>
<accession>A0A151TUC9</accession>
<keyword evidence="4" id="KW-0479">Metal-binding</keyword>
<proteinExistence type="inferred from homology"/>
<evidence type="ECO:0000259" key="11">
    <source>
        <dbReference type="PROSITE" id="PS51746"/>
    </source>
</evidence>
<keyword evidence="10" id="KW-0812">Transmembrane</keyword>
<dbReference type="EMBL" id="CM003605">
    <property type="protein sequence ID" value="KYP70608.1"/>
    <property type="molecule type" value="Genomic_DNA"/>
</dbReference>
<dbReference type="Gramene" id="C.cajan_09560.t">
    <property type="protein sequence ID" value="C.cajan_09560.t"/>
    <property type="gene ID" value="C.cajan_09560"/>
</dbReference>
<dbReference type="EC" id="3.1.3.16" evidence="3"/>
<evidence type="ECO:0000256" key="5">
    <source>
        <dbReference type="ARBA" id="ARBA00022801"/>
    </source>
</evidence>
<dbReference type="InterPro" id="IPR036457">
    <property type="entry name" value="PPM-type-like_dom_sf"/>
</dbReference>
<evidence type="ECO:0000256" key="10">
    <source>
        <dbReference type="SAM" id="Phobius"/>
    </source>
</evidence>
<evidence type="ECO:0000256" key="8">
    <source>
        <dbReference type="ARBA" id="ARBA00023211"/>
    </source>
</evidence>
<feature type="non-terminal residue" evidence="12">
    <location>
        <position position="1"/>
    </location>
</feature>
<dbReference type="CDD" id="cd00143">
    <property type="entry name" value="PP2Cc"/>
    <property type="match status" value="1"/>
</dbReference>
<keyword evidence="5 9" id="KW-0378">Hydrolase</keyword>
<evidence type="ECO:0000256" key="1">
    <source>
        <dbReference type="ARBA" id="ARBA00001936"/>
    </source>
</evidence>
<evidence type="ECO:0000256" key="3">
    <source>
        <dbReference type="ARBA" id="ARBA00013081"/>
    </source>
</evidence>
<keyword evidence="6" id="KW-0460">Magnesium</keyword>
<keyword evidence="13" id="KW-1185">Reference proteome</keyword>
<dbReference type="Pfam" id="PF00481">
    <property type="entry name" value="PP2C"/>
    <property type="match status" value="2"/>
</dbReference>
<dbReference type="InterPro" id="IPR001932">
    <property type="entry name" value="PPM-type_phosphatase-like_dom"/>
</dbReference>
<keyword evidence="8" id="KW-0464">Manganese</keyword>
<evidence type="ECO:0000313" key="13">
    <source>
        <dbReference type="Proteomes" id="UP000075243"/>
    </source>
</evidence>
<evidence type="ECO:0000256" key="2">
    <source>
        <dbReference type="ARBA" id="ARBA00001946"/>
    </source>
</evidence>
<dbReference type="PANTHER" id="PTHR47992">
    <property type="entry name" value="PROTEIN PHOSPHATASE"/>
    <property type="match status" value="1"/>
</dbReference>
<dbReference type="GO" id="GO:0004722">
    <property type="term" value="F:protein serine/threonine phosphatase activity"/>
    <property type="evidence" value="ECO:0007669"/>
    <property type="project" value="UniProtKB-EC"/>
</dbReference>
<dbReference type="Gene3D" id="3.60.40.10">
    <property type="entry name" value="PPM-type phosphatase domain"/>
    <property type="match status" value="2"/>
</dbReference>
<comment type="cofactor">
    <cofactor evidence="2">
        <name>Mg(2+)</name>
        <dbReference type="ChEBI" id="CHEBI:18420"/>
    </cofactor>
</comment>
<dbReference type="InterPro" id="IPR015655">
    <property type="entry name" value="PP2C"/>
</dbReference>